<dbReference type="EMBL" id="WHNZ01000030">
    <property type="protein sequence ID" value="NOV01319.1"/>
    <property type="molecule type" value="Genomic_DNA"/>
</dbReference>
<dbReference type="CDD" id="cd10227">
    <property type="entry name" value="ASKHA_NBD_ParM-like"/>
    <property type="match status" value="1"/>
</dbReference>
<evidence type="ECO:0000259" key="1">
    <source>
        <dbReference type="Pfam" id="PF17989"/>
    </source>
</evidence>
<comment type="caution">
    <text evidence="2">The sequence shown here is derived from an EMBL/GenBank/DDBJ whole genome shotgun (WGS) entry which is preliminary data.</text>
</comment>
<protein>
    <recommendedName>
        <fullName evidence="1">Actin-like protein N-terminal domain-containing protein</fullName>
    </recommendedName>
</protein>
<dbReference type="SUPFAM" id="SSF53067">
    <property type="entry name" value="Actin-like ATPase domain"/>
    <property type="match status" value="1"/>
</dbReference>
<dbReference type="Gene3D" id="3.30.420.40">
    <property type="match status" value="1"/>
</dbReference>
<dbReference type="Pfam" id="PF17989">
    <property type="entry name" value="ALP_N"/>
    <property type="match status" value="1"/>
</dbReference>
<proteinExistence type="predicted"/>
<accession>A0ABX1ZMK7</accession>
<keyword evidence="3" id="KW-1185">Reference proteome</keyword>
<organism evidence="2 3">
    <name type="scientific">Paenibacillus planticolens</name>
    <dbReference type="NCBI Taxonomy" id="2654976"/>
    <lineage>
        <taxon>Bacteria</taxon>
        <taxon>Bacillati</taxon>
        <taxon>Bacillota</taxon>
        <taxon>Bacilli</taxon>
        <taxon>Bacillales</taxon>
        <taxon>Paenibacillaceae</taxon>
        <taxon>Paenibacillus</taxon>
    </lineage>
</organism>
<evidence type="ECO:0000313" key="2">
    <source>
        <dbReference type="EMBL" id="NOV01319.1"/>
    </source>
</evidence>
<evidence type="ECO:0000313" key="3">
    <source>
        <dbReference type="Proteomes" id="UP000618579"/>
    </source>
</evidence>
<dbReference type="InterPro" id="IPR043129">
    <property type="entry name" value="ATPase_NBD"/>
</dbReference>
<gene>
    <name evidence="2" type="ORF">GC097_14980</name>
</gene>
<feature type="domain" description="Actin-like protein N-terminal" evidence="1">
    <location>
        <begin position="4"/>
        <end position="147"/>
    </location>
</feature>
<sequence>MIVAIDAGNYETKYFDGVQLKKFPSDIGFDWRERRLEQLHGDFDFEWEYQGKRGFAGTLAKYESQCAESMKGDSKAHFDALLRILLAIHQFRRDSDVSVVVGQPINTHTNAEKKLIKEMLTGRHDLTVNGIQRSILIRRCEVAAEGVSAGVLLPKNGVIRILDIGSGTINYGTLKDMRKVDRDSFSSTEGLETFRNAHPEAIARMIALRAMTKWSKHDLVRVCGGGADALFRYLKEYFPCAELMQDSVFANVRAFYEIGRKLYSGG</sequence>
<dbReference type="InterPro" id="IPR040607">
    <property type="entry name" value="ALP_N"/>
</dbReference>
<reference evidence="2 3" key="1">
    <citation type="submission" date="2019-10" db="EMBL/GenBank/DDBJ databases">
        <title>Description of Paenibacillus pedi sp. nov.</title>
        <authorList>
            <person name="Carlier A."/>
            <person name="Qi S."/>
        </authorList>
    </citation>
    <scope>NUCLEOTIDE SEQUENCE [LARGE SCALE GENOMIC DNA]</scope>
    <source>
        <strain evidence="2 3">LMG 31457</strain>
    </source>
</reference>
<name>A0ABX1ZMK7_9BACL</name>
<dbReference type="Proteomes" id="UP000618579">
    <property type="component" value="Unassembled WGS sequence"/>
</dbReference>
<dbReference type="RefSeq" id="WP_171684142.1">
    <property type="nucleotide sequence ID" value="NZ_WHNZ01000030.1"/>
</dbReference>